<dbReference type="Proteomes" id="UP000305198">
    <property type="component" value="Unassembled WGS sequence"/>
</dbReference>
<dbReference type="InterPro" id="IPR006016">
    <property type="entry name" value="UspA"/>
</dbReference>
<dbReference type="SUPFAM" id="SSF52402">
    <property type="entry name" value="Adenine nucleotide alpha hydrolases-like"/>
    <property type="match status" value="1"/>
</dbReference>
<comment type="caution">
    <text evidence="3">The sequence shown here is derived from an EMBL/GenBank/DDBJ whole genome shotgun (WGS) entry which is preliminary data.</text>
</comment>
<name>A0A4U0YMG4_9GAMM</name>
<dbReference type="InterPro" id="IPR014729">
    <property type="entry name" value="Rossmann-like_a/b/a_fold"/>
</dbReference>
<dbReference type="InterPro" id="IPR006015">
    <property type="entry name" value="Universal_stress_UspA"/>
</dbReference>
<evidence type="ECO:0000259" key="2">
    <source>
        <dbReference type="Pfam" id="PF00582"/>
    </source>
</evidence>
<dbReference type="OrthoDB" id="9792500at2"/>
<sequence length="176" mass="19231">MDVDSRTADIRTGSLAAVASSPRDAGNHGVRSPSMYKVILVPVDIDHKASWAKSLPTAIQLCQTYGASLHLVSIIPSVRMPMVDGFFPEDFTATAKKKMKEALQAFAAKQVPAELKAKLIVVDGKAYEGILRVAKKINADLIVMSTHKRKRIEDYLIGTNAMRVLQQSKVSVLVVR</sequence>
<dbReference type="PANTHER" id="PTHR46268:SF6">
    <property type="entry name" value="UNIVERSAL STRESS PROTEIN UP12"/>
    <property type="match status" value="1"/>
</dbReference>
<dbReference type="EMBL" id="SWAV01000005">
    <property type="protein sequence ID" value="TKA90163.1"/>
    <property type="molecule type" value="Genomic_DNA"/>
</dbReference>
<evidence type="ECO:0000313" key="3">
    <source>
        <dbReference type="EMBL" id="TKA90163.1"/>
    </source>
</evidence>
<dbReference type="AlphaFoldDB" id="A0A4U0YMG4"/>
<dbReference type="PANTHER" id="PTHR46268">
    <property type="entry name" value="STRESS RESPONSE PROTEIN NHAX"/>
    <property type="match status" value="1"/>
</dbReference>
<protein>
    <submittedName>
        <fullName evidence="3">Universal stress protein</fullName>
    </submittedName>
</protein>
<dbReference type="Gene3D" id="3.40.50.620">
    <property type="entry name" value="HUPs"/>
    <property type="match status" value="1"/>
</dbReference>
<proteinExistence type="inferred from homology"/>
<organism evidence="3 4">
    <name type="scientific">Halopseudomonas bauzanensis</name>
    <dbReference type="NCBI Taxonomy" id="653930"/>
    <lineage>
        <taxon>Bacteria</taxon>
        <taxon>Pseudomonadati</taxon>
        <taxon>Pseudomonadota</taxon>
        <taxon>Gammaproteobacteria</taxon>
        <taxon>Pseudomonadales</taxon>
        <taxon>Pseudomonadaceae</taxon>
        <taxon>Halopseudomonas</taxon>
    </lineage>
</organism>
<feature type="domain" description="UspA" evidence="2">
    <location>
        <begin position="35"/>
        <end position="176"/>
    </location>
</feature>
<dbReference type="CDD" id="cd00293">
    <property type="entry name" value="USP-like"/>
    <property type="match status" value="1"/>
</dbReference>
<comment type="similarity">
    <text evidence="1">Belongs to the universal stress protein A family.</text>
</comment>
<dbReference type="PRINTS" id="PR01438">
    <property type="entry name" value="UNVRSLSTRESS"/>
</dbReference>
<evidence type="ECO:0000256" key="1">
    <source>
        <dbReference type="ARBA" id="ARBA00008791"/>
    </source>
</evidence>
<gene>
    <name evidence="3" type="ORF">FA869_13615</name>
</gene>
<reference evidence="3 4" key="1">
    <citation type="submission" date="2019-04" db="EMBL/GenBank/DDBJ databases">
        <title>Crypto-aerobic microbial life in anoxic (sulfidic) marine sediments.</title>
        <authorList>
            <person name="Bhattacharya S."/>
            <person name="Roy C."/>
            <person name="Mondal N."/>
            <person name="Sarkar J."/>
            <person name="Mandal S."/>
            <person name="Rameez M.J."/>
            <person name="Ghosh W."/>
        </authorList>
    </citation>
    <scope>NUCLEOTIDE SEQUENCE [LARGE SCALE GENOMIC DNA]</scope>
    <source>
        <strain evidence="3 4">SBBB</strain>
    </source>
</reference>
<dbReference type="Pfam" id="PF00582">
    <property type="entry name" value="Usp"/>
    <property type="match status" value="1"/>
</dbReference>
<evidence type="ECO:0000313" key="4">
    <source>
        <dbReference type="Proteomes" id="UP000305198"/>
    </source>
</evidence>
<accession>A0A4U0YMG4</accession>